<accession>A0A5B8SY93</accession>
<comment type="subcellular location">
    <subcellularLocation>
        <location evidence="1 12">Cytoplasm</location>
    </subcellularLocation>
</comment>
<dbReference type="PANTHER" id="PTHR30027:SF3">
    <property type="entry name" value="16S RRNA (URACIL(1498)-N(3))-METHYLTRANSFERASE"/>
    <property type="match status" value="1"/>
</dbReference>
<organism evidence="16 17">
    <name type="scientific">Leuconostoc pseudomesenteroides</name>
    <dbReference type="NCBI Taxonomy" id="33968"/>
    <lineage>
        <taxon>Bacteria</taxon>
        <taxon>Bacillati</taxon>
        <taxon>Bacillota</taxon>
        <taxon>Bacilli</taxon>
        <taxon>Lactobacillales</taxon>
        <taxon>Lactobacillaceae</taxon>
        <taxon>Leuconostoc</taxon>
    </lineage>
</organism>
<dbReference type="InterPro" id="IPR015947">
    <property type="entry name" value="PUA-like_sf"/>
</dbReference>
<evidence type="ECO:0000256" key="2">
    <source>
        <dbReference type="ARBA" id="ARBA00005528"/>
    </source>
</evidence>
<dbReference type="InterPro" id="IPR046886">
    <property type="entry name" value="RsmE_MTase_dom"/>
</dbReference>
<keyword evidence="6 12" id="KW-0698">rRNA processing</keyword>
<dbReference type="GO" id="GO:0070475">
    <property type="term" value="P:rRNA base methylation"/>
    <property type="evidence" value="ECO:0007669"/>
    <property type="project" value="TreeGrafter"/>
</dbReference>
<dbReference type="SUPFAM" id="SSF75217">
    <property type="entry name" value="alpha/beta knot"/>
    <property type="match status" value="1"/>
</dbReference>
<dbReference type="PIRSF" id="PIRSF015601">
    <property type="entry name" value="MTase_slr0722"/>
    <property type="match status" value="1"/>
</dbReference>
<dbReference type="AlphaFoldDB" id="A0A5B8SY93"/>
<evidence type="ECO:0000256" key="12">
    <source>
        <dbReference type="PIRNR" id="PIRNR015601"/>
    </source>
</evidence>
<feature type="domain" description="Ribosomal RNA small subunit methyltransferase E PUA-like" evidence="14">
    <location>
        <begin position="21"/>
        <end position="65"/>
    </location>
</feature>
<evidence type="ECO:0000256" key="11">
    <source>
        <dbReference type="ARBA" id="ARBA00047944"/>
    </source>
</evidence>
<dbReference type="EMBL" id="JARGDN010000002">
    <property type="protein sequence ID" value="MDG9732988.1"/>
    <property type="molecule type" value="Genomic_DNA"/>
</dbReference>
<evidence type="ECO:0000259" key="14">
    <source>
        <dbReference type="Pfam" id="PF20260"/>
    </source>
</evidence>
<evidence type="ECO:0000256" key="6">
    <source>
        <dbReference type="ARBA" id="ARBA00022552"/>
    </source>
</evidence>
<evidence type="ECO:0000256" key="4">
    <source>
        <dbReference type="ARBA" id="ARBA00013673"/>
    </source>
</evidence>
<keyword evidence="5 12" id="KW-0963">Cytoplasm</keyword>
<dbReference type="EMBL" id="CP042383">
    <property type="protein sequence ID" value="QEA42172.1"/>
    <property type="molecule type" value="Genomic_DNA"/>
</dbReference>
<dbReference type="PANTHER" id="PTHR30027">
    <property type="entry name" value="RIBOSOMAL RNA SMALL SUBUNIT METHYLTRANSFERASE E"/>
    <property type="match status" value="1"/>
</dbReference>
<keyword evidence="18" id="KW-1185">Reference proteome</keyword>
<dbReference type="KEGG" id="lpse:FGL85_06485"/>
<keyword evidence="8 12" id="KW-0808">Transferase</keyword>
<keyword evidence="9 12" id="KW-0949">S-adenosyl-L-methionine</keyword>
<dbReference type="SUPFAM" id="SSF88697">
    <property type="entry name" value="PUA domain-like"/>
    <property type="match status" value="1"/>
</dbReference>
<feature type="domain" description="Ribosomal RNA small subunit methyltransferase E methyltransferase" evidence="13">
    <location>
        <begin position="74"/>
        <end position="240"/>
    </location>
</feature>
<dbReference type="EC" id="2.1.1.193" evidence="3 12"/>
<comment type="similarity">
    <text evidence="2 12">Belongs to the RNA methyltransferase RsmE family.</text>
</comment>
<evidence type="ECO:0000313" key="16">
    <source>
        <dbReference type="EMBL" id="QEA42172.1"/>
    </source>
</evidence>
<dbReference type="GO" id="GO:0005737">
    <property type="term" value="C:cytoplasm"/>
    <property type="evidence" value="ECO:0007669"/>
    <property type="project" value="UniProtKB-SubCell"/>
</dbReference>
<evidence type="ECO:0000256" key="7">
    <source>
        <dbReference type="ARBA" id="ARBA00022603"/>
    </source>
</evidence>
<dbReference type="Proteomes" id="UP001529201">
    <property type="component" value="Unassembled WGS sequence"/>
</dbReference>
<evidence type="ECO:0000256" key="3">
    <source>
        <dbReference type="ARBA" id="ARBA00012328"/>
    </source>
</evidence>
<protein>
    <recommendedName>
        <fullName evidence="4 12">Ribosomal RNA small subunit methyltransferase E</fullName>
        <ecNumber evidence="3 12">2.1.1.193</ecNumber>
    </recommendedName>
</protein>
<dbReference type="RefSeq" id="WP_010278324.1">
    <property type="nucleotide sequence ID" value="NZ_CP042383.1"/>
</dbReference>
<proteinExistence type="inferred from homology"/>
<evidence type="ECO:0000256" key="5">
    <source>
        <dbReference type="ARBA" id="ARBA00022490"/>
    </source>
</evidence>
<dbReference type="CDD" id="cd18084">
    <property type="entry name" value="RsmE-like"/>
    <property type="match status" value="1"/>
</dbReference>
<dbReference type="Pfam" id="PF20260">
    <property type="entry name" value="PUA_4"/>
    <property type="match status" value="1"/>
</dbReference>
<dbReference type="InterPro" id="IPR046887">
    <property type="entry name" value="RsmE_PUA-like"/>
</dbReference>
<reference evidence="16 17" key="1">
    <citation type="submission" date="2019-06" db="EMBL/GenBank/DDBJ databases">
        <title>Genome analyses of bacteria isolated from kimchi.</title>
        <authorList>
            <person name="Lee S."/>
            <person name="Ahn S."/>
            <person name="Roh S."/>
        </authorList>
    </citation>
    <scope>NUCLEOTIDE SEQUENCE [LARGE SCALE GENOMIC DNA]</scope>
    <source>
        <strain evidence="16 17">CBA3630</strain>
    </source>
</reference>
<name>A0A5B8SY93_LEUPS</name>
<sequence>MQRYFLKRSINDEIIKLTREDAAFNHFGRVLRARIGTKAEFVDNNQQLVIGQVTDIDTNHIALEVIAHPNQTVELPINVTVIVSPLKNDRSEWFVQKITELGVARIIFTKMSRTVVDWGKQQDKKMSRLQKIAQAAAEQSHRLCIPEIDFLTWQTAVHLQKDVGIVAWEESAKEGETAAFIDSVKHVPNSGHVVLVFGPEGGLTIDEIRTLTQLDFVSAGLGPRILRAETAPLYALSAISVLRELQ</sequence>
<dbReference type="Proteomes" id="UP000321296">
    <property type="component" value="Chromosome"/>
</dbReference>
<evidence type="ECO:0000313" key="18">
    <source>
        <dbReference type="Proteomes" id="UP001529201"/>
    </source>
</evidence>
<evidence type="ECO:0000256" key="10">
    <source>
        <dbReference type="ARBA" id="ARBA00025699"/>
    </source>
</evidence>
<evidence type="ECO:0000313" key="17">
    <source>
        <dbReference type="Proteomes" id="UP000321296"/>
    </source>
</evidence>
<dbReference type="Gene3D" id="3.40.1280.10">
    <property type="match status" value="1"/>
</dbReference>
<evidence type="ECO:0000259" key="13">
    <source>
        <dbReference type="Pfam" id="PF04452"/>
    </source>
</evidence>
<keyword evidence="7 12" id="KW-0489">Methyltransferase</keyword>
<dbReference type="GeneID" id="64344510"/>
<gene>
    <name evidence="16" type="ORF">FGL85_06485</name>
    <name evidence="15" type="ORF">P1N92_02505</name>
</gene>
<dbReference type="GO" id="GO:0070042">
    <property type="term" value="F:rRNA (uridine-N3-)-methyltransferase activity"/>
    <property type="evidence" value="ECO:0007669"/>
    <property type="project" value="TreeGrafter"/>
</dbReference>
<dbReference type="InterPro" id="IPR029028">
    <property type="entry name" value="Alpha/beta_knot_MTases"/>
</dbReference>
<dbReference type="NCBIfam" id="TIGR00046">
    <property type="entry name" value="RsmE family RNA methyltransferase"/>
    <property type="match status" value="1"/>
</dbReference>
<comment type="function">
    <text evidence="10 12">Specifically methylates the N3 position of the uracil ring of uridine 1498 (m3U1498) in 16S rRNA. Acts on the fully assembled 30S ribosomal subunit.</text>
</comment>
<dbReference type="InterPro" id="IPR006700">
    <property type="entry name" value="RsmE"/>
</dbReference>
<evidence type="ECO:0000256" key="9">
    <source>
        <dbReference type="ARBA" id="ARBA00022691"/>
    </source>
</evidence>
<dbReference type="Pfam" id="PF04452">
    <property type="entry name" value="Methyltrans_RNA"/>
    <property type="match status" value="1"/>
</dbReference>
<evidence type="ECO:0000256" key="8">
    <source>
        <dbReference type="ARBA" id="ARBA00022679"/>
    </source>
</evidence>
<reference evidence="15 18" key="2">
    <citation type="submission" date="2023-02" db="EMBL/GenBank/DDBJ databases">
        <title>Antimicrobial susceptibility testing and tentative epidemiological cut-off values for Lactobacillaceae family species intended for ingestion.</title>
        <authorList>
            <person name="Noehr-Meldgaard K."/>
            <person name="Struve C."/>
            <person name="Ingmer H."/>
            <person name="Koza A."/>
            <person name="Al-Nakeeb K."/>
            <person name="Agersoe Y."/>
        </authorList>
    </citation>
    <scope>NUCLEOTIDE SEQUENCE [LARGE SCALE GENOMIC DNA]</scope>
    <source>
        <strain evidence="15 18">DSM 20193</strain>
    </source>
</reference>
<evidence type="ECO:0000313" key="15">
    <source>
        <dbReference type="EMBL" id="MDG9732988.1"/>
    </source>
</evidence>
<comment type="catalytic activity">
    <reaction evidence="11 12">
        <text>uridine(1498) in 16S rRNA + S-adenosyl-L-methionine = N(3)-methyluridine(1498) in 16S rRNA + S-adenosyl-L-homocysteine + H(+)</text>
        <dbReference type="Rhea" id="RHEA:42920"/>
        <dbReference type="Rhea" id="RHEA-COMP:10283"/>
        <dbReference type="Rhea" id="RHEA-COMP:10284"/>
        <dbReference type="ChEBI" id="CHEBI:15378"/>
        <dbReference type="ChEBI" id="CHEBI:57856"/>
        <dbReference type="ChEBI" id="CHEBI:59789"/>
        <dbReference type="ChEBI" id="CHEBI:65315"/>
        <dbReference type="ChEBI" id="CHEBI:74502"/>
        <dbReference type="EC" id="2.1.1.193"/>
    </reaction>
</comment>
<evidence type="ECO:0000256" key="1">
    <source>
        <dbReference type="ARBA" id="ARBA00004496"/>
    </source>
</evidence>
<dbReference type="InterPro" id="IPR029026">
    <property type="entry name" value="tRNA_m1G_MTases_N"/>
</dbReference>